<evidence type="ECO:0008006" key="4">
    <source>
        <dbReference type="Google" id="ProtNLM"/>
    </source>
</evidence>
<sequence length="99" mass="10631">MSERTAYIATAFIALVCLALLGGAGWFKATQAAAETPICQFKAGDEVVSRATGERLLVVSEANNKNCYAQFAGDVITINEAGKYRRAYCAELVFLSDQS</sequence>
<dbReference type="Proteomes" id="UP001430804">
    <property type="component" value="Unassembled WGS sequence"/>
</dbReference>
<feature type="transmembrane region" description="Helical" evidence="1">
    <location>
        <begin position="6"/>
        <end position="27"/>
    </location>
</feature>
<comment type="caution">
    <text evidence="2">The sequence shown here is derived from an EMBL/GenBank/DDBJ whole genome shotgun (WGS) entry which is preliminary data.</text>
</comment>
<evidence type="ECO:0000313" key="2">
    <source>
        <dbReference type="EMBL" id="MBW3095654.1"/>
    </source>
</evidence>
<proteinExistence type="predicted"/>
<keyword evidence="1" id="KW-1133">Transmembrane helix</keyword>
<evidence type="ECO:0000256" key="1">
    <source>
        <dbReference type="SAM" id="Phobius"/>
    </source>
</evidence>
<dbReference type="EMBL" id="JAHWQX010000001">
    <property type="protein sequence ID" value="MBW3095654.1"/>
    <property type="molecule type" value="Genomic_DNA"/>
</dbReference>
<keyword evidence="1" id="KW-0472">Membrane</keyword>
<evidence type="ECO:0000313" key="3">
    <source>
        <dbReference type="Proteomes" id="UP001430804"/>
    </source>
</evidence>
<accession>A0ABS6WKM5</accession>
<dbReference type="RefSeq" id="WP_219156999.1">
    <property type="nucleotide sequence ID" value="NZ_JAHWQX010000001.1"/>
</dbReference>
<keyword evidence="3" id="KW-1185">Reference proteome</keyword>
<organism evidence="2 3">
    <name type="scientific">Pseudohoeflea coraliihabitans</name>
    <dbReference type="NCBI Taxonomy" id="2860393"/>
    <lineage>
        <taxon>Bacteria</taxon>
        <taxon>Pseudomonadati</taxon>
        <taxon>Pseudomonadota</taxon>
        <taxon>Alphaproteobacteria</taxon>
        <taxon>Hyphomicrobiales</taxon>
        <taxon>Rhizobiaceae</taxon>
        <taxon>Pseudohoeflea</taxon>
    </lineage>
</organism>
<protein>
    <recommendedName>
        <fullName evidence="4">Transmembrane protein</fullName>
    </recommendedName>
</protein>
<gene>
    <name evidence="2" type="ORF">KY465_00010</name>
</gene>
<name>A0ABS6WKM5_9HYPH</name>
<keyword evidence="1" id="KW-0812">Transmembrane</keyword>
<reference evidence="2" key="1">
    <citation type="submission" date="2021-07" db="EMBL/GenBank/DDBJ databases">
        <title>Pseudohoeflea marina sp. nov. a polyhydroxyalcanoate-producing bacterium.</title>
        <authorList>
            <person name="Zheng W."/>
            <person name="Yu S."/>
            <person name="Huang Y."/>
        </authorList>
    </citation>
    <scope>NUCLEOTIDE SEQUENCE</scope>
    <source>
        <strain evidence="2">DP4N28-3</strain>
    </source>
</reference>